<dbReference type="Pfam" id="PF13590">
    <property type="entry name" value="DUF4136"/>
    <property type="match status" value="1"/>
</dbReference>
<name>A0A8J6XXF8_9BACT</name>
<protein>
    <submittedName>
        <fullName evidence="3">DUF4136 domain-containing protein</fullName>
    </submittedName>
</protein>
<evidence type="ECO:0000313" key="3">
    <source>
        <dbReference type="EMBL" id="MBD3870702.1"/>
    </source>
</evidence>
<dbReference type="AlphaFoldDB" id="A0A8J6XXF8"/>
<accession>A0A8J6XXF8</accession>
<dbReference type="InterPro" id="IPR025411">
    <property type="entry name" value="DUF4136"/>
</dbReference>
<feature type="domain" description="DUF4136" evidence="2">
    <location>
        <begin position="25"/>
        <end position="185"/>
    </location>
</feature>
<sequence length="187" mass="20995">MRILRTLITIAAAIPFLACSSSRIHTDFDHQADFSSYSTFAWYQTEETDGPTQGPSQIVDGRIRRAIAENLQAKGLSRAEPGEADLAVTYYASLNSQMQFHTTGWGYGGGWGWGPRWGFGYGFWPGWTTTTVHTYHEGTIIIDLIDREKNQLVWRGVTTRVLGKKSHSDEKIDQSMSRVFVDFPPAT</sequence>
<evidence type="ECO:0000256" key="1">
    <source>
        <dbReference type="SAM" id="SignalP"/>
    </source>
</evidence>
<dbReference type="EMBL" id="JACXWA010000081">
    <property type="protein sequence ID" value="MBD3870702.1"/>
    <property type="molecule type" value="Genomic_DNA"/>
</dbReference>
<dbReference type="Gene3D" id="3.30.160.670">
    <property type="match status" value="1"/>
</dbReference>
<reference evidence="3 4" key="1">
    <citation type="submission" date="2020-08" db="EMBL/GenBank/DDBJ databases">
        <title>Acidobacteriota in marine sediments use diverse sulfur dissimilation pathways.</title>
        <authorList>
            <person name="Wasmund K."/>
        </authorList>
    </citation>
    <scope>NUCLEOTIDE SEQUENCE [LARGE SCALE GENOMIC DNA]</scope>
    <source>
        <strain evidence="3">MAG AM3-A</strain>
    </source>
</reference>
<gene>
    <name evidence="3" type="ORF">IFJ97_05010</name>
</gene>
<organism evidence="3 4">
    <name type="scientific">Candidatus Sulfomarinibacter kjeldsenii</name>
    <dbReference type="NCBI Taxonomy" id="2885994"/>
    <lineage>
        <taxon>Bacteria</taxon>
        <taxon>Pseudomonadati</taxon>
        <taxon>Acidobacteriota</taxon>
        <taxon>Thermoanaerobaculia</taxon>
        <taxon>Thermoanaerobaculales</taxon>
        <taxon>Candidatus Sulfomarinibacteraceae</taxon>
        <taxon>Candidatus Sulfomarinibacter</taxon>
    </lineage>
</organism>
<feature type="chain" id="PRO_5035305337" evidence="1">
    <location>
        <begin position="19"/>
        <end position="187"/>
    </location>
</feature>
<feature type="signal peptide" evidence="1">
    <location>
        <begin position="1"/>
        <end position="18"/>
    </location>
</feature>
<keyword evidence="1" id="KW-0732">Signal</keyword>
<dbReference type="Proteomes" id="UP000598633">
    <property type="component" value="Unassembled WGS sequence"/>
</dbReference>
<evidence type="ECO:0000259" key="2">
    <source>
        <dbReference type="Pfam" id="PF13590"/>
    </source>
</evidence>
<proteinExistence type="predicted"/>
<evidence type="ECO:0000313" key="4">
    <source>
        <dbReference type="Proteomes" id="UP000598633"/>
    </source>
</evidence>
<comment type="caution">
    <text evidence="3">The sequence shown here is derived from an EMBL/GenBank/DDBJ whole genome shotgun (WGS) entry which is preliminary data.</text>
</comment>